<dbReference type="EMBL" id="BBMN01000016">
    <property type="protein sequence ID" value="GAL07304.1"/>
    <property type="molecule type" value="Genomic_DNA"/>
</dbReference>
<evidence type="ECO:0000256" key="1">
    <source>
        <dbReference type="SAM" id="MobiDB-lite"/>
    </source>
</evidence>
<feature type="region of interest" description="Disordered" evidence="1">
    <location>
        <begin position="92"/>
        <end position="116"/>
    </location>
</feature>
<feature type="compositionally biased region" description="Polar residues" evidence="1">
    <location>
        <begin position="92"/>
        <end position="102"/>
    </location>
</feature>
<proteinExistence type="predicted"/>
<feature type="domain" description="DUF294" evidence="2">
    <location>
        <begin position="37"/>
        <end position="77"/>
    </location>
</feature>
<sequence>MQLAIFADSHAVAGDVSLLAPLKRQLQQHMANHTQRLSAFTRPALQFTVPLTLFGHLKADKAGLDIKQGGFSRLCTAVAPWRWNRALMTTTPLPASSNSPSATCWKPVQRPTSVKP</sequence>
<dbReference type="AlphaFoldDB" id="A0A090QZL5"/>
<evidence type="ECO:0000313" key="4">
    <source>
        <dbReference type="Proteomes" id="UP000029227"/>
    </source>
</evidence>
<organism evidence="3 4">
    <name type="scientific">Photobacterium aphoticum</name>
    <dbReference type="NCBI Taxonomy" id="754436"/>
    <lineage>
        <taxon>Bacteria</taxon>
        <taxon>Pseudomonadati</taxon>
        <taxon>Pseudomonadota</taxon>
        <taxon>Gammaproteobacteria</taxon>
        <taxon>Vibrionales</taxon>
        <taxon>Vibrionaceae</taxon>
        <taxon>Photobacterium</taxon>
    </lineage>
</organism>
<accession>A0A090QZL5</accession>
<dbReference type="InterPro" id="IPR018821">
    <property type="entry name" value="DUF294_put_nucleoTrafse_sb-bd"/>
</dbReference>
<dbReference type="Pfam" id="PF10335">
    <property type="entry name" value="DUF294_C"/>
    <property type="match status" value="1"/>
</dbReference>
<evidence type="ECO:0000259" key="2">
    <source>
        <dbReference type="Pfam" id="PF10335"/>
    </source>
</evidence>
<reference evidence="3 4" key="1">
    <citation type="journal article" date="2014" name="Genome Announc.">
        <title>Draft Genome Sequences of Two Vibrionaceae Species, Vibrio ponticus C121 and Photobacterium aphoticum C119, Isolated as Coral Reef Microbiota.</title>
        <authorList>
            <person name="Al-saari N."/>
            <person name="Meirelles P.M."/>
            <person name="Mino S."/>
            <person name="Suda W."/>
            <person name="Oshima K."/>
            <person name="Hattori M."/>
            <person name="Ohkuma M."/>
            <person name="Thompson F.L."/>
            <person name="Gomez-Gil B."/>
            <person name="Sawabe T."/>
            <person name="Sawabe T."/>
        </authorList>
    </citation>
    <scope>NUCLEOTIDE SEQUENCE [LARGE SCALE GENOMIC DNA]</scope>
    <source>
        <strain evidence="3 4">JCM 19237</strain>
    </source>
</reference>
<gene>
    <name evidence="3" type="ORF">JCM19237_3243</name>
</gene>
<name>A0A090QZL5_9GAMM</name>
<dbReference type="STRING" id="754436.JCM19237_3243"/>
<dbReference type="Proteomes" id="UP000029227">
    <property type="component" value="Unassembled WGS sequence"/>
</dbReference>
<dbReference type="eggNOG" id="COG2905">
    <property type="taxonomic scope" value="Bacteria"/>
</dbReference>
<protein>
    <submittedName>
        <fullName evidence="3">Predicted signal-transduction protein containing cAMP-binding and CBS domains</fullName>
    </submittedName>
</protein>
<comment type="caution">
    <text evidence="3">The sequence shown here is derived from an EMBL/GenBank/DDBJ whole genome shotgun (WGS) entry which is preliminary data.</text>
</comment>
<evidence type="ECO:0000313" key="3">
    <source>
        <dbReference type="EMBL" id="GAL07304.1"/>
    </source>
</evidence>